<proteinExistence type="predicted"/>
<reference evidence="1 2" key="1">
    <citation type="submission" date="2016-10" db="EMBL/GenBank/DDBJ databases">
        <title>Draft genome sequence of Methylobacterium extorquens CP3, a seed endophyte of Crotalaria pumila with plant growth-promoting and metal tolerance properties.</title>
        <authorList>
            <person name="Sanchez-Lopez A.S."/>
            <person name="Van Hamme J.D."/>
            <person name="Thijs S."/>
            <person name="Mcammond B.M."/>
            <person name="Stevens V."/>
            <person name="Gonzalez-Chavez M.D.C."/>
            <person name="Vangronsveld J."/>
        </authorList>
    </citation>
    <scope>NUCLEOTIDE SEQUENCE [LARGE SCALE GENOMIC DNA]</scope>
    <source>
        <strain evidence="1 2">CP3</strain>
    </source>
</reference>
<gene>
    <name evidence="1" type="ORF">BK022_22895</name>
</gene>
<dbReference type="AlphaFoldDB" id="A0A1S1NW19"/>
<sequence>MRRMKICEEQGTGIDKAVNAAEIFQLPPPDFRTEGDNMKAVLLAPRQFGEMTQVERVRAAYQHAVLEVLANSRMANSSLCERLGIAKQNAAQASRIIKDALAAGLIRPADPEAPRAGYVPHWA</sequence>
<accession>A0A1S1NW19</accession>
<organism evidence="1 2">
    <name type="scientific">Methylorubrum extorquens</name>
    <name type="common">Methylobacterium dichloromethanicum</name>
    <name type="synonym">Methylobacterium extorquens</name>
    <dbReference type="NCBI Taxonomy" id="408"/>
    <lineage>
        <taxon>Bacteria</taxon>
        <taxon>Pseudomonadati</taxon>
        <taxon>Pseudomonadota</taxon>
        <taxon>Alphaproteobacteria</taxon>
        <taxon>Hyphomicrobiales</taxon>
        <taxon>Methylobacteriaceae</taxon>
        <taxon>Methylorubrum</taxon>
    </lineage>
</organism>
<dbReference type="InterPro" id="IPR038475">
    <property type="entry name" value="RecG_C_sf"/>
</dbReference>
<dbReference type="Pfam" id="PF13749">
    <property type="entry name" value="HATPase_c_4"/>
    <property type="match status" value="1"/>
</dbReference>
<protein>
    <submittedName>
        <fullName evidence="1">Transcriptional regulator</fullName>
    </submittedName>
</protein>
<comment type="caution">
    <text evidence="1">The sequence shown here is derived from an EMBL/GenBank/DDBJ whole genome shotgun (WGS) entry which is preliminary data.</text>
</comment>
<name>A0A1S1NW19_METEX</name>
<dbReference type="EMBL" id="MNAO01000396">
    <property type="protein sequence ID" value="OHV14913.1"/>
    <property type="molecule type" value="Genomic_DNA"/>
</dbReference>
<evidence type="ECO:0000313" key="1">
    <source>
        <dbReference type="EMBL" id="OHV14913.1"/>
    </source>
</evidence>
<dbReference type="Proteomes" id="UP000180215">
    <property type="component" value="Unassembled WGS sequence"/>
</dbReference>
<evidence type="ECO:0000313" key="2">
    <source>
        <dbReference type="Proteomes" id="UP000180215"/>
    </source>
</evidence>
<dbReference type="Gene3D" id="3.30.565.60">
    <property type="match status" value="1"/>
</dbReference>